<proteinExistence type="predicted"/>
<keyword evidence="3" id="KW-1185">Reference proteome</keyword>
<reference evidence="2 3" key="1">
    <citation type="submission" date="2020-04" db="EMBL/GenBank/DDBJ databases">
        <authorList>
            <person name="De Canck E."/>
        </authorList>
    </citation>
    <scope>NUCLEOTIDE SEQUENCE [LARGE SCALE GENOMIC DNA]</scope>
    <source>
        <strain evidence="2 3">LMG 3441</strain>
    </source>
</reference>
<sequence length="276" mass="28988">MFLPSTRGQGRALLALLFALLVPTVSQASTPKQADVQLQTDLNTMVVRVDQGAPLPPGGCVGGYSWHTTYGGCRIAQTQAEYSQCPAGYTGNQVRYRTYYVLQANANDVAYEGWGLWQDSCTASRAGGVLDVVIAKARGNETGETFDNSLGGTIAAQMQVNYGTMFGATIYRPTAELNCIHASGTTSGDTARVWMGQLMPPGTSVTKGVSGYCQLSNGNRTATLFGSCDTGSGGDADVCQGATRVVNITSVSGCTVTTETRLRGQLIDVGNYGICN</sequence>
<evidence type="ECO:0008006" key="4">
    <source>
        <dbReference type="Google" id="ProtNLM"/>
    </source>
</evidence>
<protein>
    <recommendedName>
        <fullName evidence="4">Secreted protein</fullName>
    </recommendedName>
</protein>
<accession>A0A6S7AQP4</accession>
<dbReference type="AlphaFoldDB" id="A0A6S7AQP4"/>
<evidence type="ECO:0000313" key="3">
    <source>
        <dbReference type="Proteomes" id="UP000494269"/>
    </source>
</evidence>
<name>A0A6S7AQP4_9BURK</name>
<feature type="signal peptide" evidence="1">
    <location>
        <begin position="1"/>
        <end position="28"/>
    </location>
</feature>
<evidence type="ECO:0000256" key="1">
    <source>
        <dbReference type="SAM" id="SignalP"/>
    </source>
</evidence>
<dbReference type="EMBL" id="CADIJQ010000018">
    <property type="protein sequence ID" value="CAB3743783.1"/>
    <property type="molecule type" value="Genomic_DNA"/>
</dbReference>
<dbReference type="Proteomes" id="UP000494269">
    <property type="component" value="Unassembled WGS sequence"/>
</dbReference>
<feature type="chain" id="PRO_5028829941" description="Secreted protein" evidence="1">
    <location>
        <begin position="29"/>
        <end position="276"/>
    </location>
</feature>
<dbReference type="RefSeq" id="WP_175171970.1">
    <property type="nucleotide sequence ID" value="NZ_CADIJQ010000018.1"/>
</dbReference>
<organism evidence="2 3">
    <name type="scientific">Achromobacter kerstersii</name>
    <dbReference type="NCBI Taxonomy" id="1353890"/>
    <lineage>
        <taxon>Bacteria</taxon>
        <taxon>Pseudomonadati</taxon>
        <taxon>Pseudomonadota</taxon>
        <taxon>Betaproteobacteria</taxon>
        <taxon>Burkholderiales</taxon>
        <taxon>Alcaligenaceae</taxon>
        <taxon>Achromobacter</taxon>
    </lineage>
</organism>
<keyword evidence="1" id="KW-0732">Signal</keyword>
<gene>
    <name evidence="2" type="ORF">LMG3441_06058</name>
</gene>
<evidence type="ECO:0000313" key="2">
    <source>
        <dbReference type="EMBL" id="CAB3743783.1"/>
    </source>
</evidence>